<feature type="transmembrane region" description="Helical" evidence="1">
    <location>
        <begin position="24"/>
        <end position="48"/>
    </location>
</feature>
<protein>
    <submittedName>
        <fullName evidence="2">Uncharacterized protein</fullName>
    </submittedName>
</protein>
<keyword evidence="1" id="KW-0812">Transmembrane</keyword>
<name>A0A9X4LHV9_9BURK</name>
<evidence type="ECO:0000256" key="1">
    <source>
        <dbReference type="SAM" id="Phobius"/>
    </source>
</evidence>
<dbReference type="Proteomes" id="UP001152766">
    <property type="component" value="Unassembled WGS sequence"/>
</dbReference>
<gene>
    <name evidence="2" type="ORF">EXJ73_17930</name>
</gene>
<dbReference type="RefSeq" id="WP_268147443.1">
    <property type="nucleotide sequence ID" value="NZ_JAPPUW010000002.1"/>
</dbReference>
<evidence type="ECO:0000313" key="2">
    <source>
        <dbReference type="EMBL" id="MDG0864346.1"/>
    </source>
</evidence>
<dbReference type="EMBL" id="SGUG01000031">
    <property type="protein sequence ID" value="MDG0864346.1"/>
    <property type="molecule type" value="Genomic_DNA"/>
</dbReference>
<keyword evidence="1" id="KW-1133">Transmembrane helix</keyword>
<organism evidence="2 3">
    <name type="scientific">Pelomonas aquatica</name>
    <dbReference type="NCBI Taxonomy" id="431058"/>
    <lineage>
        <taxon>Bacteria</taxon>
        <taxon>Pseudomonadati</taxon>
        <taxon>Pseudomonadota</taxon>
        <taxon>Betaproteobacteria</taxon>
        <taxon>Burkholderiales</taxon>
        <taxon>Sphaerotilaceae</taxon>
        <taxon>Roseateles</taxon>
    </lineage>
</organism>
<evidence type="ECO:0000313" key="3">
    <source>
        <dbReference type="Proteomes" id="UP001152766"/>
    </source>
</evidence>
<sequence>MATDDFFRARLDGMVDPCRGLKHAYSAALIAVWATWRMGAMTLFGGLIDAQFAQQRRPLLTPS</sequence>
<keyword evidence="3" id="KW-1185">Reference proteome</keyword>
<accession>A0A9X4LHV9</accession>
<comment type="caution">
    <text evidence="2">The sequence shown here is derived from an EMBL/GenBank/DDBJ whole genome shotgun (WGS) entry which is preliminary data.</text>
</comment>
<reference evidence="2" key="1">
    <citation type="submission" date="2019-02" db="EMBL/GenBank/DDBJ databases">
        <title>Draft genome of the type strain Pelomonas aquatica CCUG 52575T.</title>
        <authorList>
            <person name="Gomila M."/>
            <person name="Lalucat J."/>
        </authorList>
    </citation>
    <scope>NUCLEOTIDE SEQUENCE</scope>
    <source>
        <strain evidence="2">CCUG 52575</strain>
    </source>
</reference>
<keyword evidence="1" id="KW-0472">Membrane</keyword>
<proteinExistence type="predicted"/>
<dbReference type="AlphaFoldDB" id="A0A9X4LHV9"/>